<accession>A0ABX3YLC1</accession>
<sequence length="165" mass="18563">MAKAVQAELDRFDWGRLRCACGGSAEHVPDLFRRLLEAETHDELLGADLEGHLIDRGGLFEAAVPGVGVILAALAEPLPDAVREYLVTFLWHLVAGDAHPVEEAHGRTHLDRECQLRAREGLALILREAVSGERETAIDILELVDLDSDRVDHYRRYARKRKRRE</sequence>
<proteinExistence type="predicted"/>
<evidence type="ECO:0000313" key="2">
    <source>
        <dbReference type="Proteomes" id="UP000194266"/>
    </source>
</evidence>
<protein>
    <submittedName>
        <fullName evidence="1">Uncharacterized protein</fullName>
    </submittedName>
</protein>
<dbReference type="RefSeq" id="WP_086168855.1">
    <property type="nucleotide sequence ID" value="NZ_MRYD01000033.1"/>
</dbReference>
<comment type="caution">
    <text evidence="1">The sequence shown here is derived from an EMBL/GenBank/DDBJ whole genome shotgun (WGS) entry which is preliminary data.</text>
</comment>
<keyword evidence="2" id="KW-1185">Reference proteome</keyword>
<dbReference type="Proteomes" id="UP000194266">
    <property type="component" value="Unassembled WGS sequence"/>
</dbReference>
<dbReference type="EMBL" id="MRYD01000033">
    <property type="protein sequence ID" value="OSZ60731.1"/>
    <property type="molecule type" value="Genomic_DNA"/>
</dbReference>
<organism evidence="1 2">
    <name type="scientific">Streptomyces pharetrae CZA14</name>
    <dbReference type="NCBI Taxonomy" id="1144883"/>
    <lineage>
        <taxon>Bacteria</taxon>
        <taxon>Bacillati</taxon>
        <taxon>Actinomycetota</taxon>
        <taxon>Actinomycetes</taxon>
        <taxon>Kitasatosporales</taxon>
        <taxon>Streptomycetaceae</taxon>
        <taxon>Streptomyces</taxon>
    </lineage>
</organism>
<evidence type="ECO:0000313" key="1">
    <source>
        <dbReference type="EMBL" id="OSZ60731.1"/>
    </source>
</evidence>
<reference evidence="1 2" key="1">
    <citation type="submission" date="2016-12" db="EMBL/GenBank/DDBJ databases">
        <title>Genome Mining:The Detection of Biosynthetic Gene Clusters to Aid in the Expression of Curamycin A produced by Streptomyces sp. strain CZA14.</title>
        <authorList>
            <person name="Durrell K.A."/>
            <person name="Kirby B.M."/>
            <person name="Khan W."/>
            <person name="Mthethwa T."/>
            <person name="Le Roes-Hill M."/>
        </authorList>
    </citation>
    <scope>NUCLEOTIDE SEQUENCE [LARGE SCALE GENOMIC DNA]</scope>
    <source>
        <strain evidence="1 2">CZA14</strain>
    </source>
</reference>
<gene>
    <name evidence="1" type="ORF">OQI_09250</name>
</gene>
<name>A0ABX3YLC1_9ACTN</name>